<evidence type="ECO:0000313" key="2">
    <source>
        <dbReference type="Proteomes" id="UP001334248"/>
    </source>
</evidence>
<comment type="caution">
    <text evidence="1">The sequence shown here is derived from an EMBL/GenBank/DDBJ whole genome shotgun (WGS) entry which is preliminary data.</text>
</comment>
<protein>
    <submittedName>
        <fullName evidence="1">Uncharacterized protein</fullName>
    </submittedName>
</protein>
<dbReference type="Proteomes" id="UP001334248">
    <property type="component" value="Unassembled WGS sequence"/>
</dbReference>
<dbReference type="RefSeq" id="XP_064728143.1">
    <property type="nucleotide sequence ID" value="XM_064875879.1"/>
</dbReference>
<dbReference type="EMBL" id="JAVHJV010000009">
    <property type="protein sequence ID" value="KAK5940053.1"/>
    <property type="molecule type" value="Genomic_DNA"/>
</dbReference>
<reference evidence="1 2" key="1">
    <citation type="journal article" date="2023" name="Res Sq">
        <title>Genomic and morphological characterization of Knufia obscura isolated from the Mars 2020 spacecraft assembly facility.</title>
        <authorList>
            <person name="Chander A.M."/>
            <person name="Teixeira M.M."/>
            <person name="Singh N.K."/>
            <person name="Williams M.P."/>
            <person name="Parker C.W."/>
            <person name="Leo P."/>
            <person name="Stajich J.E."/>
            <person name="Torok T."/>
            <person name="Tighe S."/>
            <person name="Mason C.E."/>
            <person name="Venkateswaran K."/>
        </authorList>
    </citation>
    <scope>NUCLEOTIDE SEQUENCE [LARGE SCALE GENOMIC DNA]</scope>
    <source>
        <strain evidence="1 2">CCFEE 5817</strain>
    </source>
</reference>
<sequence>MATDTAPAEPARLSLLGMPLEVKRLIYQKYFEVNEQASCAFGTPSCIDVNLLSTNRQIREEALEILPKSNRWIAVAHYIASDAAVPLPPTDFVPFEVPQRRFSKPIIADLLASPTFLFTARLDLLPDFILYIAMIRNASAVDFTQLTHPILNHIARTIIKPTGRPERWHELLYGLKEEGNHAYTEDRLDDACMFYSEAAMMSQRCITEWTGPVVGARDRICQISNGCFSKNNSVFDRIATYGALLAKGWNWPWIPDNLEYAKRKTSDSKSGDEREMFADEVEVLSRRFVRRAAYEWRYVWEIDPIDTDAQTKLDGIRLWFRYVDRQFDEAELVPKIAKINIAGLGVWRGDLRMARRFLLDKGYPLQRTADQDFHTRTSQQMMQFKNTLGITHDRWAFKAFGQLRFLVA</sequence>
<evidence type="ECO:0000313" key="1">
    <source>
        <dbReference type="EMBL" id="KAK5940053.1"/>
    </source>
</evidence>
<accession>A0ABR0RIF2</accession>
<keyword evidence="2" id="KW-1185">Reference proteome</keyword>
<dbReference type="GeneID" id="90000920"/>
<name>A0ABR0RIF2_9EURO</name>
<organism evidence="1 2">
    <name type="scientific">Knufia obscura</name>
    <dbReference type="NCBI Taxonomy" id="1635080"/>
    <lineage>
        <taxon>Eukaryota</taxon>
        <taxon>Fungi</taxon>
        <taxon>Dikarya</taxon>
        <taxon>Ascomycota</taxon>
        <taxon>Pezizomycotina</taxon>
        <taxon>Eurotiomycetes</taxon>
        <taxon>Chaetothyriomycetidae</taxon>
        <taxon>Chaetothyriales</taxon>
        <taxon>Trichomeriaceae</taxon>
        <taxon>Knufia</taxon>
    </lineage>
</organism>
<proteinExistence type="predicted"/>
<gene>
    <name evidence="1" type="ORF">PMZ80_007471</name>
</gene>